<dbReference type="InterPro" id="IPR058060">
    <property type="entry name" value="HYC_CC_PP"/>
</dbReference>
<protein>
    <recommendedName>
        <fullName evidence="4">Secreted protein</fullName>
    </recommendedName>
</protein>
<dbReference type="EMBL" id="SWBP01000003">
    <property type="protein sequence ID" value="TKB97911.1"/>
    <property type="molecule type" value="Genomic_DNA"/>
</dbReference>
<comment type="caution">
    <text evidence="2">The sequence shown here is derived from an EMBL/GenBank/DDBJ whole genome shotgun (WGS) entry which is preliminary data.</text>
</comment>
<evidence type="ECO:0008006" key="4">
    <source>
        <dbReference type="Google" id="ProtNLM"/>
    </source>
</evidence>
<keyword evidence="3" id="KW-1185">Reference proteome</keyword>
<feature type="chain" id="PRO_5020433003" description="Secreted protein" evidence="1">
    <location>
        <begin position="23"/>
        <end position="146"/>
    </location>
</feature>
<accession>A0A4U1BZF3</accession>
<feature type="signal peptide" evidence="1">
    <location>
        <begin position="1"/>
        <end position="22"/>
    </location>
</feature>
<proteinExistence type="predicted"/>
<sequence length="146" mass="16561">MKIFRHSLILLLCLMVFTTSSGLTVNLHYCAGQLQNVSMKQDASDCMMAMPTSKVACDEKAQKTSLKKVDTCCQNQQIKAKSEIKITDTKAKKEGSILTSITFLKSYFISLFSFGNEEESDDQENDYSLFPLLQKGLYILFQQFRN</sequence>
<keyword evidence="1" id="KW-0732">Signal</keyword>
<dbReference type="InterPro" id="IPR058512">
    <property type="entry name" value="DUF8199"/>
</dbReference>
<evidence type="ECO:0000313" key="2">
    <source>
        <dbReference type="EMBL" id="TKB97911.1"/>
    </source>
</evidence>
<dbReference type="OrthoDB" id="676308at2"/>
<gene>
    <name evidence="2" type="ORF">FA046_11230</name>
</gene>
<dbReference type="RefSeq" id="WP_136826535.1">
    <property type="nucleotide sequence ID" value="NZ_SWBP01000003.1"/>
</dbReference>
<dbReference type="Proteomes" id="UP000308181">
    <property type="component" value="Unassembled WGS sequence"/>
</dbReference>
<reference evidence="2 3" key="1">
    <citation type="submission" date="2019-04" db="EMBL/GenBank/DDBJ databases">
        <title>Pedobacter sp. AR-3-17 sp. nov., isolated from Arctic soil.</title>
        <authorList>
            <person name="Dahal R.H."/>
            <person name="Kim D.-U."/>
        </authorList>
    </citation>
    <scope>NUCLEOTIDE SEQUENCE [LARGE SCALE GENOMIC DNA]</scope>
    <source>
        <strain evidence="2 3">AR-3-17</strain>
    </source>
</reference>
<evidence type="ECO:0000256" key="1">
    <source>
        <dbReference type="SAM" id="SignalP"/>
    </source>
</evidence>
<evidence type="ECO:0000313" key="3">
    <source>
        <dbReference type="Proteomes" id="UP000308181"/>
    </source>
</evidence>
<dbReference type="Pfam" id="PF26622">
    <property type="entry name" value="DUF8199"/>
    <property type="match status" value="1"/>
</dbReference>
<organism evidence="2 3">
    <name type="scientific">Pedobacter cryophilus</name>
    <dbReference type="NCBI Taxonomy" id="2571271"/>
    <lineage>
        <taxon>Bacteria</taxon>
        <taxon>Pseudomonadati</taxon>
        <taxon>Bacteroidota</taxon>
        <taxon>Sphingobacteriia</taxon>
        <taxon>Sphingobacteriales</taxon>
        <taxon>Sphingobacteriaceae</taxon>
        <taxon>Pedobacter</taxon>
    </lineage>
</organism>
<dbReference type="AlphaFoldDB" id="A0A4U1BZF3"/>
<dbReference type="NCBIfam" id="NF047658">
    <property type="entry name" value="HYC_CC_PP"/>
    <property type="match status" value="1"/>
</dbReference>
<name>A0A4U1BZF3_9SPHI</name>